<proteinExistence type="inferred from homology"/>
<dbReference type="SUPFAM" id="SSF52833">
    <property type="entry name" value="Thioredoxin-like"/>
    <property type="match status" value="1"/>
</dbReference>
<dbReference type="GO" id="GO:0042597">
    <property type="term" value="C:periplasmic space"/>
    <property type="evidence" value="ECO:0007669"/>
    <property type="project" value="UniProtKB-SubCell"/>
</dbReference>
<dbReference type="InterPro" id="IPR012336">
    <property type="entry name" value="Thioredoxin-like_fold"/>
</dbReference>
<comment type="subcellular location">
    <subcellularLocation>
        <location evidence="1 7">Periplasm</location>
    </subcellularLocation>
</comment>
<evidence type="ECO:0000313" key="10">
    <source>
        <dbReference type="Proteomes" id="UP000446768"/>
    </source>
</evidence>
<reference evidence="9 10" key="1">
    <citation type="submission" date="2019-11" db="EMBL/GenBank/DDBJ databases">
        <title>Novel species isolated from a subtropical stream in China.</title>
        <authorList>
            <person name="Lu H."/>
        </authorList>
    </citation>
    <scope>NUCLEOTIDE SEQUENCE [LARGE SCALE GENOMIC DNA]</scope>
    <source>
        <strain evidence="9 10">FT92W</strain>
    </source>
</reference>
<dbReference type="Pfam" id="PF10411">
    <property type="entry name" value="DsbC_N"/>
    <property type="match status" value="1"/>
</dbReference>
<dbReference type="InterPro" id="IPR009094">
    <property type="entry name" value="DiS-bond_isomerase_DsbC/G_N_sf"/>
</dbReference>
<dbReference type="InterPro" id="IPR033954">
    <property type="entry name" value="DiS-bond_Isoase_DsbC/G"/>
</dbReference>
<sequence>MEMRLSAQRTITGTQMKSIKPALMLTSVLLASAAYSAPDDAALRRKLNKAYPGTQFTEIRRSPIPGLYEVWMGQNLAFVSPAQPRYLLFGRIFDTQNRRELSHRSIPAASIPPQETGNGPLAIDPAMLPLDDALVITNGTGLRKLFVFSDPRCPYCRQLDQELAEVPDVTIYHFIVPFQDRELAAAIWCSSAPVHAWRNALKDPSYVPVRTPACQDPLERNLALARRFKIYGTPTLIFPNGKRVDGLIEAKEILVQLAASAPIASSKEH</sequence>
<dbReference type="PROSITE" id="PS51352">
    <property type="entry name" value="THIOREDOXIN_2"/>
    <property type="match status" value="1"/>
</dbReference>
<comment type="function">
    <text evidence="7">Required for disulfide bond formation in some periplasmic proteins. Acts by transferring its disulfide bond to other proteins and is reduced in the process.</text>
</comment>
<feature type="signal peptide" evidence="7">
    <location>
        <begin position="1"/>
        <end position="36"/>
    </location>
</feature>
<evidence type="ECO:0000256" key="4">
    <source>
        <dbReference type="ARBA" id="ARBA00022764"/>
    </source>
</evidence>
<name>A0A7X2IJ02_9BURK</name>
<evidence type="ECO:0000256" key="5">
    <source>
        <dbReference type="ARBA" id="ARBA00023157"/>
    </source>
</evidence>
<evidence type="ECO:0000256" key="6">
    <source>
        <dbReference type="ARBA" id="ARBA00023284"/>
    </source>
</evidence>
<feature type="domain" description="Thioredoxin" evidence="8">
    <location>
        <begin position="100"/>
        <end position="259"/>
    </location>
</feature>
<dbReference type="Proteomes" id="UP000446768">
    <property type="component" value="Unassembled WGS sequence"/>
</dbReference>
<protein>
    <recommendedName>
        <fullName evidence="7">Thiol:disulfide interchange protein</fullName>
    </recommendedName>
</protein>
<gene>
    <name evidence="9" type="ORF">GJ700_02420</name>
</gene>
<evidence type="ECO:0000256" key="7">
    <source>
        <dbReference type="RuleBase" id="RU364038"/>
    </source>
</evidence>
<dbReference type="InterPro" id="IPR036249">
    <property type="entry name" value="Thioredoxin-like_sf"/>
</dbReference>
<keyword evidence="3 7" id="KW-0732">Signal</keyword>
<dbReference type="PANTHER" id="PTHR35272:SF3">
    <property type="entry name" value="THIOL:DISULFIDE INTERCHANGE PROTEIN DSBC"/>
    <property type="match status" value="1"/>
</dbReference>
<comment type="similarity">
    <text evidence="2 7">Belongs to the thioredoxin family. DsbC subfamily.</text>
</comment>
<evidence type="ECO:0000256" key="1">
    <source>
        <dbReference type="ARBA" id="ARBA00004418"/>
    </source>
</evidence>
<dbReference type="InterPro" id="IPR051470">
    <property type="entry name" value="Thiol:disulfide_interchange"/>
</dbReference>
<dbReference type="AlphaFoldDB" id="A0A7X2IJ02"/>
<dbReference type="SUPFAM" id="SSF54423">
    <property type="entry name" value="DsbC/DsbG N-terminal domain-like"/>
    <property type="match status" value="1"/>
</dbReference>
<dbReference type="EMBL" id="WKJJ01000001">
    <property type="protein sequence ID" value="MRV70573.1"/>
    <property type="molecule type" value="Genomic_DNA"/>
</dbReference>
<dbReference type="InterPro" id="IPR018950">
    <property type="entry name" value="DiS-bond_isomerase_DsbC/G_N"/>
</dbReference>
<keyword evidence="4 7" id="KW-0574">Periplasm</keyword>
<dbReference type="Gene3D" id="3.40.30.10">
    <property type="entry name" value="Glutaredoxin"/>
    <property type="match status" value="1"/>
</dbReference>
<evidence type="ECO:0000256" key="3">
    <source>
        <dbReference type="ARBA" id="ARBA00022729"/>
    </source>
</evidence>
<evidence type="ECO:0000313" key="9">
    <source>
        <dbReference type="EMBL" id="MRV70573.1"/>
    </source>
</evidence>
<evidence type="ECO:0000256" key="2">
    <source>
        <dbReference type="ARBA" id="ARBA00009813"/>
    </source>
</evidence>
<accession>A0A7X2IJ02</accession>
<organism evidence="9 10">
    <name type="scientific">Pseudoduganella rivuli</name>
    <dbReference type="NCBI Taxonomy" id="2666085"/>
    <lineage>
        <taxon>Bacteria</taxon>
        <taxon>Pseudomonadati</taxon>
        <taxon>Pseudomonadota</taxon>
        <taxon>Betaproteobacteria</taxon>
        <taxon>Burkholderiales</taxon>
        <taxon>Oxalobacteraceae</taxon>
        <taxon>Telluria group</taxon>
        <taxon>Pseudoduganella</taxon>
    </lineage>
</organism>
<comment type="caution">
    <text evidence="9">The sequence shown here is derived from an EMBL/GenBank/DDBJ whole genome shotgun (WGS) entry which is preliminary data.</text>
</comment>
<feature type="chain" id="PRO_5031600974" description="Thiol:disulfide interchange protein" evidence="7">
    <location>
        <begin position="37"/>
        <end position="269"/>
    </location>
</feature>
<dbReference type="PANTHER" id="PTHR35272">
    <property type="entry name" value="THIOL:DISULFIDE INTERCHANGE PROTEIN DSBC-RELATED"/>
    <property type="match status" value="1"/>
</dbReference>
<keyword evidence="6 7" id="KW-0676">Redox-active center</keyword>
<dbReference type="Pfam" id="PF13098">
    <property type="entry name" value="Thioredoxin_2"/>
    <property type="match status" value="1"/>
</dbReference>
<dbReference type="CDD" id="cd03020">
    <property type="entry name" value="DsbA_DsbC_DsbG"/>
    <property type="match status" value="1"/>
</dbReference>
<dbReference type="InterPro" id="IPR013766">
    <property type="entry name" value="Thioredoxin_domain"/>
</dbReference>
<keyword evidence="5" id="KW-1015">Disulfide bond</keyword>
<dbReference type="Gene3D" id="3.10.450.70">
    <property type="entry name" value="Disulphide bond isomerase, DsbC/G, N-terminal"/>
    <property type="match status" value="1"/>
</dbReference>
<keyword evidence="10" id="KW-1185">Reference proteome</keyword>
<evidence type="ECO:0000259" key="8">
    <source>
        <dbReference type="PROSITE" id="PS51352"/>
    </source>
</evidence>